<dbReference type="Proteomes" id="UP000024635">
    <property type="component" value="Unassembled WGS sequence"/>
</dbReference>
<evidence type="ECO:0000313" key="2">
    <source>
        <dbReference type="Proteomes" id="UP000024635"/>
    </source>
</evidence>
<sequence length="266" mass="30620">MEASVTRGRQGSCTSGLVQAQRLVHLNMVTRMESVEMKVKEVEDKEVELCVAHLRFLSKFYITIIENKQAQMNMAHTQFLADRDDLNAYREWTGSKAKILDLYEYWLRELLNVTLVDDIRAICMHQMMATDCYWFLAKMHRRAFHSGHSNYEMACRCMEKILRVLIDLLPQQNTFFVYLIRKYSLLVLDYRKAIGLGSSSNDNGSSLRIPMHMFERDAEVCRSSISTCRTYINRLLGASKPSASSDSVADSCAQVRELSKLFGDVI</sequence>
<evidence type="ECO:0000313" key="1">
    <source>
        <dbReference type="EMBL" id="EYC10367.1"/>
    </source>
</evidence>
<keyword evidence="2" id="KW-1185">Reference proteome</keyword>
<reference evidence="2" key="1">
    <citation type="journal article" date="2015" name="Nat. Genet.">
        <title>The genome and transcriptome of the zoonotic hookworm Ancylostoma ceylanicum identify infection-specific gene families.</title>
        <authorList>
            <person name="Schwarz E.M."/>
            <person name="Hu Y."/>
            <person name="Antoshechkin I."/>
            <person name="Miller M.M."/>
            <person name="Sternberg P.W."/>
            <person name="Aroian R.V."/>
        </authorList>
    </citation>
    <scope>NUCLEOTIDE SEQUENCE</scope>
    <source>
        <strain evidence="2">HY135</strain>
    </source>
</reference>
<proteinExistence type="predicted"/>
<name>A0A016U691_9BILA</name>
<protein>
    <submittedName>
        <fullName evidence="1">Uncharacterized protein</fullName>
    </submittedName>
</protein>
<accession>A0A016U691</accession>
<dbReference type="AlphaFoldDB" id="A0A016U691"/>
<dbReference type="OrthoDB" id="5841337at2759"/>
<dbReference type="EMBL" id="JARK01001392">
    <property type="protein sequence ID" value="EYC10367.1"/>
    <property type="molecule type" value="Genomic_DNA"/>
</dbReference>
<organism evidence="1 2">
    <name type="scientific">Ancylostoma ceylanicum</name>
    <dbReference type="NCBI Taxonomy" id="53326"/>
    <lineage>
        <taxon>Eukaryota</taxon>
        <taxon>Metazoa</taxon>
        <taxon>Ecdysozoa</taxon>
        <taxon>Nematoda</taxon>
        <taxon>Chromadorea</taxon>
        <taxon>Rhabditida</taxon>
        <taxon>Rhabditina</taxon>
        <taxon>Rhabditomorpha</taxon>
        <taxon>Strongyloidea</taxon>
        <taxon>Ancylostomatidae</taxon>
        <taxon>Ancylostomatinae</taxon>
        <taxon>Ancylostoma</taxon>
    </lineage>
</organism>
<gene>
    <name evidence="1" type="primary">Acey_s0056.g2707</name>
    <name evidence="1" type="ORF">Y032_0056g2707</name>
</gene>
<comment type="caution">
    <text evidence="1">The sequence shown here is derived from an EMBL/GenBank/DDBJ whole genome shotgun (WGS) entry which is preliminary data.</text>
</comment>